<dbReference type="Proteomes" id="UP000007305">
    <property type="component" value="Chromosome 8"/>
</dbReference>
<evidence type="ECO:0000313" key="1">
    <source>
        <dbReference type="EnsemblPlants" id="Zm00001eb350540_P001"/>
    </source>
</evidence>
<evidence type="ECO:0000313" key="2">
    <source>
        <dbReference type="Proteomes" id="UP000007305"/>
    </source>
</evidence>
<accession>A0A804QPD3</accession>
<reference evidence="1" key="2">
    <citation type="submission" date="2019-07" db="EMBL/GenBank/DDBJ databases">
        <authorList>
            <person name="Seetharam A."/>
            <person name="Woodhouse M."/>
            <person name="Cannon E."/>
        </authorList>
    </citation>
    <scope>NUCLEOTIDE SEQUENCE [LARGE SCALE GENOMIC DNA]</scope>
    <source>
        <strain evidence="1">cv. B73</strain>
    </source>
</reference>
<reference evidence="1" key="3">
    <citation type="submission" date="2021-05" db="UniProtKB">
        <authorList>
            <consortium name="EnsemblPlants"/>
        </authorList>
    </citation>
    <scope>IDENTIFICATION</scope>
    <source>
        <strain evidence="1">cv. B73</strain>
    </source>
</reference>
<keyword evidence="2" id="KW-1185">Reference proteome</keyword>
<organism evidence="1 2">
    <name type="scientific">Zea mays</name>
    <name type="common">Maize</name>
    <dbReference type="NCBI Taxonomy" id="4577"/>
    <lineage>
        <taxon>Eukaryota</taxon>
        <taxon>Viridiplantae</taxon>
        <taxon>Streptophyta</taxon>
        <taxon>Embryophyta</taxon>
        <taxon>Tracheophyta</taxon>
        <taxon>Spermatophyta</taxon>
        <taxon>Magnoliopsida</taxon>
        <taxon>Liliopsida</taxon>
        <taxon>Poales</taxon>
        <taxon>Poaceae</taxon>
        <taxon>PACMAD clade</taxon>
        <taxon>Panicoideae</taxon>
        <taxon>Andropogonodae</taxon>
        <taxon>Andropogoneae</taxon>
        <taxon>Tripsacinae</taxon>
        <taxon>Zea</taxon>
    </lineage>
</organism>
<sequence>MKSSKQTVKYIAPDQKGCSIMQPGVISVHRAPAALRSSLGRETPRQRLDVLFPSSRPHAAARSSLHLSLHDGCGAGVKEVRLLQLLEAGDRLLKGVVLDGLLRQRGRVVLSHGLGRGRKHSLVPEKLPVPHVLVAYQHERSYEPRATRGC</sequence>
<proteinExistence type="predicted"/>
<reference evidence="2" key="1">
    <citation type="journal article" date="2009" name="Science">
        <title>The B73 maize genome: complexity, diversity, and dynamics.</title>
        <authorList>
            <person name="Schnable P.S."/>
            <person name="Ware D."/>
            <person name="Fulton R.S."/>
            <person name="Stein J.C."/>
            <person name="Wei F."/>
            <person name="Pasternak S."/>
            <person name="Liang C."/>
            <person name="Zhang J."/>
            <person name="Fulton L."/>
            <person name="Graves T.A."/>
            <person name="Minx P."/>
            <person name="Reily A.D."/>
            <person name="Courtney L."/>
            <person name="Kruchowski S.S."/>
            <person name="Tomlinson C."/>
            <person name="Strong C."/>
            <person name="Delehaunty K."/>
            <person name="Fronick C."/>
            <person name="Courtney B."/>
            <person name="Rock S.M."/>
            <person name="Belter E."/>
            <person name="Du F."/>
            <person name="Kim K."/>
            <person name="Abbott R.M."/>
            <person name="Cotton M."/>
            <person name="Levy A."/>
            <person name="Marchetto P."/>
            <person name="Ochoa K."/>
            <person name="Jackson S.M."/>
            <person name="Gillam B."/>
            <person name="Chen W."/>
            <person name="Yan L."/>
            <person name="Higginbotham J."/>
            <person name="Cardenas M."/>
            <person name="Waligorski J."/>
            <person name="Applebaum E."/>
            <person name="Phelps L."/>
            <person name="Falcone J."/>
            <person name="Kanchi K."/>
            <person name="Thane T."/>
            <person name="Scimone A."/>
            <person name="Thane N."/>
            <person name="Henke J."/>
            <person name="Wang T."/>
            <person name="Ruppert J."/>
            <person name="Shah N."/>
            <person name="Rotter K."/>
            <person name="Hodges J."/>
            <person name="Ingenthron E."/>
            <person name="Cordes M."/>
            <person name="Kohlberg S."/>
            <person name="Sgro J."/>
            <person name="Delgado B."/>
            <person name="Mead K."/>
            <person name="Chinwalla A."/>
            <person name="Leonard S."/>
            <person name="Crouse K."/>
            <person name="Collura K."/>
            <person name="Kudrna D."/>
            <person name="Currie J."/>
            <person name="He R."/>
            <person name="Angelova A."/>
            <person name="Rajasekar S."/>
            <person name="Mueller T."/>
            <person name="Lomeli R."/>
            <person name="Scara G."/>
            <person name="Ko A."/>
            <person name="Delaney K."/>
            <person name="Wissotski M."/>
            <person name="Lopez G."/>
            <person name="Campos D."/>
            <person name="Braidotti M."/>
            <person name="Ashley E."/>
            <person name="Golser W."/>
            <person name="Kim H."/>
            <person name="Lee S."/>
            <person name="Lin J."/>
            <person name="Dujmic Z."/>
            <person name="Kim W."/>
            <person name="Talag J."/>
            <person name="Zuccolo A."/>
            <person name="Fan C."/>
            <person name="Sebastian A."/>
            <person name="Kramer M."/>
            <person name="Spiegel L."/>
            <person name="Nascimento L."/>
            <person name="Zutavern T."/>
            <person name="Miller B."/>
            <person name="Ambroise C."/>
            <person name="Muller S."/>
            <person name="Spooner W."/>
            <person name="Narechania A."/>
            <person name="Ren L."/>
            <person name="Wei S."/>
            <person name="Kumari S."/>
            <person name="Faga B."/>
            <person name="Levy M.J."/>
            <person name="McMahan L."/>
            <person name="Van Buren P."/>
            <person name="Vaughn M.W."/>
            <person name="Ying K."/>
            <person name="Yeh C.-T."/>
            <person name="Emrich S.J."/>
            <person name="Jia Y."/>
            <person name="Kalyanaraman A."/>
            <person name="Hsia A.-P."/>
            <person name="Barbazuk W.B."/>
            <person name="Baucom R.S."/>
            <person name="Brutnell T.P."/>
            <person name="Carpita N.C."/>
            <person name="Chaparro C."/>
            <person name="Chia J.-M."/>
            <person name="Deragon J.-M."/>
            <person name="Estill J.C."/>
            <person name="Fu Y."/>
            <person name="Jeddeloh J.A."/>
            <person name="Han Y."/>
            <person name="Lee H."/>
            <person name="Li P."/>
            <person name="Lisch D.R."/>
            <person name="Liu S."/>
            <person name="Liu Z."/>
            <person name="Nagel D.H."/>
            <person name="McCann M.C."/>
            <person name="SanMiguel P."/>
            <person name="Myers A.M."/>
            <person name="Nettleton D."/>
            <person name="Nguyen J."/>
            <person name="Penning B.W."/>
            <person name="Ponnala L."/>
            <person name="Schneider K.L."/>
            <person name="Schwartz D.C."/>
            <person name="Sharma A."/>
            <person name="Soderlund C."/>
            <person name="Springer N.M."/>
            <person name="Sun Q."/>
            <person name="Wang H."/>
            <person name="Waterman M."/>
            <person name="Westerman R."/>
            <person name="Wolfgruber T.K."/>
            <person name="Yang L."/>
            <person name="Yu Y."/>
            <person name="Zhang L."/>
            <person name="Zhou S."/>
            <person name="Zhu Q."/>
            <person name="Bennetzen J.L."/>
            <person name="Dawe R.K."/>
            <person name="Jiang J."/>
            <person name="Jiang N."/>
            <person name="Presting G.G."/>
            <person name="Wessler S.R."/>
            <person name="Aluru S."/>
            <person name="Martienssen R.A."/>
            <person name="Clifton S.W."/>
            <person name="McCombie W.R."/>
            <person name="Wing R.A."/>
            <person name="Wilson R.K."/>
        </authorList>
    </citation>
    <scope>NUCLEOTIDE SEQUENCE [LARGE SCALE GENOMIC DNA]</scope>
    <source>
        <strain evidence="2">cv. B73</strain>
    </source>
</reference>
<protein>
    <submittedName>
        <fullName evidence="1">Uncharacterized protein</fullName>
    </submittedName>
</protein>
<dbReference type="InParanoid" id="A0A804QPD3"/>
<name>A0A804QPD3_MAIZE</name>
<dbReference type="Gramene" id="Zm00001eb350540_T001">
    <property type="protein sequence ID" value="Zm00001eb350540_P001"/>
    <property type="gene ID" value="Zm00001eb350540"/>
</dbReference>
<dbReference type="EnsemblPlants" id="Zm00001eb350540_T001">
    <property type="protein sequence ID" value="Zm00001eb350540_P001"/>
    <property type="gene ID" value="Zm00001eb350540"/>
</dbReference>
<dbReference type="AlphaFoldDB" id="A0A804QPD3"/>